<accession>A0A8H5CM20</accession>
<dbReference type="EMBL" id="JAACJM010000134">
    <property type="protein sequence ID" value="KAF5343764.1"/>
    <property type="molecule type" value="Genomic_DNA"/>
</dbReference>
<dbReference type="InterPro" id="IPR015943">
    <property type="entry name" value="WD40/YVTN_repeat-like_dom_sf"/>
</dbReference>
<keyword evidence="2" id="KW-1185">Reference proteome</keyword>
<dbReference type="Proteomes" id="UP000559256">
    <property type="component" value="Unassembled WGS sequence"/>
</dbReference>
<dbReference type="Gene3D" id="2.130.10.10">
    <property type="entry name" value="YVTN repeat-like/Quinoprotein amine dehydrogenase"/>
    <property type="match status" value="1"/>
</dbReference>
<reference evidence="1 2" key="1">
    <citation type="journal article" date="2020" name="ISME J.">
        <title>Uncovering the hidden diversity of litter-decomposition mechanisms in mushroom-forming fungi.</title>
        <authorList>
            <person name="Floudas D."/>
            <person name="Bentzer J."/>
            <person name="Ahren D."/>
            <person name="Johansson T."/>
            <person name="Persson P."/>
            <person name="Tunlid A."/>
        </authorList>
    </citation>
    <scope>NUCLEOTIDE SEQUENCE [LARGE SCALE GENOMIC DNA]</scope>
    <source>
        <strain evidence="1 2">CBS 291.85</strain>
    </source>
</reference>
<comment type="caution">
    <text evidence="1">The sequence shown here is derived from an EMBL/GenBank/DDBJ whole genome shotgun (WGS) entry which is preliminary data.</text>
</comment>
<dbReference type="AlphaFoldDB" id="A0A8H5CM20"/>
<proteinExistence type="predicted"/>
<protein>
    <recommendedName>
        <fullName evidence="3">WD40 repeat-like protein</fullName>
    </recommendedName>
</protein>
<gene>
    <name evidence="1" type="ORF">D9758_015354</name>
</gene>
<evidence type="ECO:0008006" key="3">
    <source>
        <dbReference type="Google" id="ProtNLM"/>
    </source>
</evidence>
<evidence type="ECO:0000313" key="1">
    <source>
        <dbReference type="EMBL" id="KAF5343764.1"/>
    </source>
</evidence>
<sequence>MMHKSKVVCYSISAHRAGSDPLVLGRHSNRAVSFFLTEPLSHYSMPSQLIWQPTSSITLRPDQYSDGISAMAFSVDGRFLAVASGRRTEIWNTRDESTAPCQTYIASTNTHCLLWFRDGHAFVTGHDGGRLYHNVFSDQGPVSNGFRQQGFYGKIKSMSIWRDALLLAAAEGQVQVWELESVSEGYRWNLLGLLPNPPPLRFRLPATANVAESVHWLSDYEILVSYEGIGVCRYMVQSLYPLEVYLDSCQVATGLIQDVCLPTKTFVVCDVTSNMYQLYTHADSQNPRSSTTFIPRSRLLNRVLPVSRAMFCTVDSILGASNGRLFLWDLSGSRVQTIDVEGSNGNLITNLACCFDTAFGCARLAAAFAKNQDYKVVFWKTVETTDN</sequence>
<organism evidence="1 2">
    <name type="scientific">Tetrapyrgos nigripes</name>
    <dbReference type="NCBI Taxonomy" id="182062"/>
    <lineage>
        <taxon>Eukaryota</taxon>
        <taxon>Fungi</taxon>
        <taxon>Dikarya</taxon>
        <taxon>Basidiomycota</taxon>
        <taxon>Agaricomycotina</taxon>
        <taxon>Agaricomycetes</taxon>
        <taxon>Agaricomycetidae</taxon>
        <taxon>Agaricales</taxon>
        <taxon>Marasmiineae</taxon>
        <taxon>Marasmiaceae</taxon>
        <taxon>Tetrapyrgos</taxon>
    </lineage>
</organism>
<evidence type="ECO:0000313" key="2">
    <source>
        <dbReference type="Proteomes" id="UP000559256"/>
    </source>
</evidence>
<dbReference type="OrthoDB" id="2957964at2759"/>
<dbReference type="InterPro" id="IPR036322">
    <property type="entry name" value="WD40_repeat_dom_sf"/>
</dbReference>
<dbReference type="SUPFAM" id="SSF50978">
    <property type="entry name" value="WD40 repeat-like"/>
    <property type="match status" value="1"/>
</dbReference>
<name>A0A8H5CM20_9AGAR</name>